<dbReference type="InterPro" id="IPR036249">
    <property type="entry name" value="Thioredoxin-like_sf"/>
</dbReference>
<evidence type="ECO:0000259" key="1">
    <source>
        <dbReference type="Pfam" id="PF01323"/>
    </source>
</evidence>
<reference evidence="2 3" key="1">
    <citation type="submission" date="2023-04" db="EMBL/GenBank/DDBJ databases">
        <title>A long-awaited taxogenomic arrangement of the family Halomonadaceae.</title>
        <authorList>
            <person name="De La Haba R."/>
            <person name="Chuvochina M."/>
            <person name="Wittouck S."/>
            <person name="Arahal D.R."/>
            <person name="Sanchez-Porro C."/>
            <person name="Hugenholtz P."/>
            <person name="Ventosa A."/>
        </authorList>
    </citation>
    <scope>NUCLEOTIDE SEQUENCE [LARGE SCALE GENOMIC DNA]</scope>
    <source>
        <strain evidence="2 3">DSM 23530</strain>
    </source>
</reference>
<name>A0ABU1G3J9_9GAMM</name>
<accession>A0ABU1G3J9</accession>
<dbReference type="EMBL" id="JARWAK010000010">
    <property type="protein sequence ID" value="MDR5867520.1"/>
    <property type="molecule type" value="Genomic_DNA"/>
</dbReference>
<organism evidence="2 3">
    <name type="scientific">Halomonas koreensis</name>
    <dbReference type="NCBI Taxonomy" id="245385"/>
    <lineage>
        <taxon>Bacteria</taxon>
        <taxon>Pseudomonadati</taxon>
        <taxon>Pseudomonadota</taxon>
        <taxon>Gammaproteobacteria</taxon>
        <taxon>Oceanospirillales</taxon>
        <taxon>Halomonadaceae</taxon>
        <taxon>Halomonas</taxon>
    </lineage>
</organism>
<evidence type="ECO:0000313" key="3">
    <source>
        <dbReference type="Proteomes" id="UP001264519"/>
    </source>
</evidence>
<feature type="domain" description="DSBA-like thioredoxin" evidence="1">
    <location>
        <begin position="10"/>
        <end position="183"/>
    </location>
</feature>
<dbReference type="CDD" id="cd03025">
    <property type="entry name" value="DsbA_FrnE_like"/>
    <property type="match status" value="1"/>
</dbReference>
<keyword evidence="3" id="KW-1185">Reference proteome</keyword>
<gene>
    <name evidence="2" type="ORF">QC818_12030</name>
</gene>
<protein>
    <submittedName>
        <fullName evidence="2">DsbA family protein</fullName>
    </submittedName>
</protein>
<dbReference type="Gene3D" id="3.40.30.10">
    <property type="entry name" value="Glutaredoxin"/>
    <property type="match status" value="1"/>
</dbReference>
<sequence>MEPILRYIHDPLCGWCYAVAPLVSALAERFPDLEVRLHGGGLFEGRRVDARHVERIRASDARIAAVSGQPFGAAYRHGLLESGEMRLDSPAVSAAILAVEALAPDRALSMLEAVQRAHYREGRRVADPDVLGELAAQEGVVREDFAGAFAAGRERVRSHIADTRRRMARLGARGFPTLVLERHGQQEVLDHAGFYARPEAFVEALRPRLPA</sequence>
<dbReference type="PANTHER" id="PTHR13887">
    <property type="entry name" value="GLUTATHIONE S-TRANSFERASE KAPPA"/>
    <property type="match status" value="1"/>
</dbReference>
<evidence type="ECO:0000313" key="2">
    <source>
        <dbReference type="EMBL" id="MDR5867520.1"/>
    </source>
</evidence>
<comment type="caution">
    <text evidence="2">The sequence shown here is derived from an EMBL/GenBank/DDBJ whole genome shotgun (WGS) entry which is preliminary data.</text>
</comment>
<dbReference type="SUPFAM" id="SSF52833">
    <property type="entry name" value="Thioredoxin-like"/>
    <property type="match status" value="1"/>
</dbReference>
<dbReference type="InterPro" id="IPR001853">
    <property type="entry name" value="DSBA-like_thioredoxin_dom"/>
</dbReference>
<proteinExistence type="predicted"/>
<dbReference type="RefSeq" id="WP_309653113.1">
    <property type="nucleotide sequence ID" value="NZ_JARWAK010000010.1"/>
</dbReference>
<dbReference type="Proteomes" id="UP001264519">
    <property type="component" value="Unassembled WGS sequence"/>
</dbReference>
<dbReference type="Pfam" id="PF01323">
    <property type="entry name" value="DSBA"/>
    <property type="match status" value="1"/>
</dbReference>
<dbReference type="PANTHER" id="PTHR13887:SF51">
    <property type="entry name" value="DSBA FAMILY PROTEIN"/>
    <property type="match status" value="1"/>
</dbReference>